<keyword evidence="6" id="KW-0539">Nucleus</keyword>
<evidence type="ECO:0000256" key="1">
    <source>
        <dbReference type="ARBA" id="ARBA00005889"/>
    </source>
</evidence>
<dbReference type="Pfam" id="PF03101">
    <property type="entry name" value="FAR1"/>
    <property type="match status" value="1"/>
</dbReference>
<dbReference type="InterPro" id="IPR031052">
    <property type="entry name" value="FHY3/FAR1"/>
</dbReference>
<comment type="caution">
    <text evidence="9">The sequence shown here is derived from an EMBL/GenBank/DDBJ whole genome shotgun (WGS) entry which is preliminary data.</text>
</comment>
<dbReference type="PANTHER" id="PTHR31669:SF279">
    <property type="entry name" value="PROTEIN FAR1-RELATED SEQUENCE"/>
    <property type="match status" value="1"/>
</dbReference>
<keyword evidence="3 5" id="KW-0863">Zinc-finger</keyword>
<feature type="compositionally biased region" description="Basic and acidic residues" evidence="7">
    <location>
        <begin position="10"/>
        <end position="20"/>
    </location>
</feature>
<evidence type="ECO:0000256" key="4">
    <source>
        <dbReference type="ARBA" id="ARBA00022833"/>
    </source>
</evidence>
<reference evidence="9" key="1">
    <citation type="submission" date="2023-10" db="EMBL/GenBank/DDBJ databases">
        <title>Chromosome-level genome of the transformable northern wattle, Acacia crassicarpa.</title>
        <authorList>
            <person name="Massaro I."/>
            <person name="Sinha N.R."/>
            <person name="Poethig S."/>
            <person name="Leichty A.R."/>
        </authorList>
    </citation>
    <scope>NUCLEOTIDE SEQUENCE</scope>
    <source>
        <strain evidence="9">Acra3RX</strain>
        <tissue evidence="9">Leaf</tissue>
    </source>
</reference>
<dbReference type="SMART" id="SM00575">
    <property type="entry name" value="ZnF_PMZ"/>
    <property type="match status" value="1"/>
</dbReference>
<gene>
    <name evidence="9" type="ORF">QN277_012019</name>
</gene>
<feature type="region of interest" description="Disordered" evidence="7">
    <location>
        <begin position="699"/>
        <end position="741"/>
    </location>
</feature>
<accession>A0AAE1N0A0</accession>
<dbReference type="PROSITE" id="PS50966">
    <property type="entry name" value="ZF_SWIM"/>
    <property type="match status" value="1"/>
</dbReference>
<organism evidence="9 10">
    <name type="scientific">Acacia crassicarpa</name>
    <name type="common">northern wattle</name>
    <dbReference type="NCBI Taxonomy" id="499986"/>
    <lineage>
        <taxon>Eukaryota</taxon>
        <taxon>Viridiplantae</taxon>
        <taxon>Streptophyta</taxon>
        <taxon>Embryophyta</taxon>
        <taxon>Tracheophyta</taxon>
        <taxon>Spermatophyta</taxon>
        <taxon>Magnoliopsida</taxon>
        <taxon>eudicotyledons</taxon>
        <taxon>Gunneridae</taxon>
        <taxon>Pentapetalae</taxon>
        <taxon>rosids</taxon>
        <taxon>fabids</taxon>
        <taxon>Fabales</taxon>
        <taxon>Fabaceae</taxon>
        <taxon>Caesalpinioideae</taxon>
        <taxon>mimosoid clade</taxon>
        <taxon>Acacieae</taxon>
        <taxon>Acacia</taxon>
    </lineage>
</organism>
<name>A0AAE1N0A0_9FABA</name>
<evidence type="ECO:0000256" key="5">
    <source>
        <dbReference type="PROSITE-ProRule" id="PRU00325"/>
    </source>
</evidence>
<dbReference type="Proteomes" id="UP001293593">
    <property type="component" value="Unassembled WGS sequence"/>
</dbReference>
<dbReference type="Pfam" id="PF10551">
    <property type="entry name" value="MULE"/>
    <property type="match status" value="1"/>
</dbReference>
<comment type="similarity">
    <text evidence="1 6">Belongs to the FHY3/FAR1 family.</text>
</comment>
<evidence type="ECO:0000256" key="3">
    <source>
        <dbReference type="ARBA" id="ARBA00022771"/>
    </source>
</evidence>
<feature type="domain" description="SWIM-type" evidence="8">
    <location>
        <begin position="566"/>
        <end position="602"/>
    </location>
</feature>
<dbReference type="EMBL" id="JAWXYG010000002">
    <property type="protein sequence ID" value="KAK4280390.1"/>
    <property type="molecule type" value="Genomic_DNA"/>
</dbReference>
<dbReference type="PANTHER" id="PTHR31669">
    <property type="entry name" value="PROTEIN FAR1-RELATED SEQUENCE 10-RELATED"/>
    <property type="match status" value="1"/>
</dbReference>
<dbReference type="Gene3D" id="1.10.3210.10">
    <property type="entry name" value="Hypothetical protein af1432"/>
    <property type="match status" value="1"/>
</dbReference>
<keyword evidence="2 6" id="KW-0479">Metal-binding</keyword>
<comment type="subcellular location">
    <subcellularLocation>
        <location evidence="6">Nucleus</location>
    </subcellularLocation>
</comment>
<evidence type="ECO:0000259" key="8">
    <source>
        <dbReference type="PROSITE" id="PS50966"/>
    </source>
</evidence>
<keyword evidence="4 6" id="KW-0862">Zinc</keyword>
<dbReference type="InterPro" id="IPR018289">
    <property type="entry name" value="MULE_transposase_dom"/>
</dbReference>
<evidence type="ECO:0000313" key="9">
    <source>
        <dbReference type="EMBL" id="KAK4280390.1"/>
    </source>
</evidence>
<evidence type="ECO:0000256" key="7">
    <source>
        <dbReference type="SAM" id="MobiDB-lite"/>
    </source>
</evidence>
<evidence type="ECO:0000313" key="10">
    <source>
        <dbReference type="Proteomes" id="UP001293593"/>
    </source>
</evidence>
<proteinExistence type="inferred from homology"/>
<keyword evidence="10" id="KW-1185">Reference proteome</keyword>
<dbReference type="InterPro" id="IPR004330">
    <property type="entry name" value="FAR1_DNA_bnd_dom"/>
</dbReference>
<sequence>MDGDDNDLGSAHEENVEVRPETSNNLDLNVEQNCCSPNVIHVNGSQSGNPSTGEPATNNVLGVGTEFESDEHAYGFYNKYAKLVGFSVRKDWVNRSKVHGQVVSRKFTCSKEGYRRKDKRDVNVKKHRKETRTGCLAHMIITRQPDGKYRVTHFEAQHNHDNINPSNAHMLLLQNELSVAQGVEVDPKNTVGTPKSKSAFEMMNRKFAAHMSLDQVSMDYDNHLQSERDRDMNEGEAGRLLGYLQRQHFENPTWFHSIQLDVDDKVSNIFWADDNMVLDYDYFGDVICLDTTCRTKRELRPFVQFIGVNHHKQVAIFAAALLYDDTTESFNWLFRTFINAMSGKKPKAILTEQEAVIIEAVNTILPETNHLICVWQMYENALRHLSHVVKDANSFANDLRCCVYEHKYEEDFSHAWEAMLEKYDLQQNEWLRWMYREREKWAVVYGRNTFFLDTKGSHLGEILSRKFVSYLKSDLDVIQFLKHFERVVDELRCEEMEANDEMRRCLPRLMGNVVLLKFGSNVYTPRAFEVFQQGYEKSLNVVVNQFSGNGSLFEYKANTFGHIRQYSVTFNSLDDTVVCSCMQFEHVGFLCSHALKVLDHMNIKVVPARYILKRWTKEARLVTVKEVGQFNVQDNPKMIVASRYKDLCQRLLKFSARASESEEAYQFAQTKLDEIMEGVEKILTLKDAETQIITSSSADVNAPENEPTDTFLNGQAMEDKNESNRMNEEKEGSSTPVRTHQTTMHCNGLDTERILDVEVSPPDNVACISSPSSAYVSSQCTTPNPIMQGLYNFEANHVVQCLYEQSNLVLDSQSNDNMYHPQNFFSNQQDSPGQPQLLQEPVIQSTYQQSIRSNNQMRQVMDIQNPHSSSFLLYDHRYRTSDAT</sequence>
<dbReference type="GO" id="GO:0006355">
    <property type="term" value="P:regulation of DNA-templated transcription"/>
    <property type="evidence" value="ECO:0007669"/>
    <property type="project" value="UniProtKB-UniRule"/>
</dbReference>
<dbReference type="InterPro" id="IPR006564">
    <property type="entry name" value="Znf_PMZ"/>
</dbReference>
<evidence type="ECO:0000256" key="2">
    <source>
        <dbReference type="ARBA" id="ARBA00022723"/>
    </source>
</evidence>
<dbReference type="AlphaFoldDB" id="A0AAE1N0A0"/>
<evidence type="ECO:0000256" key="6">
    <source>
        <dbReference type="RuleBase" id="RU367018"/>
    </source>
</evidence>
<feature type="compositionally biased region" description="Basic and acidic residues" evidence="7">
    <location>
        <begin position="717"/>
        <end position="732"/>
    </location>
</feature>
<dbReference type="GO" id="GO:0005634">
    <property type="term" value="C:nucleus"/>
    <property type="evidence" value="ECO:0007669"/>
    <property type="project" value="UniProtKB-SubCell"/>
</dbReference>
<feature type="region of interest" description="Disordered" evidence="7">
    <location>
        <begin position="1"/>
        <end position="22"/>
    </location>
</feature>
<comment type="function">
    <text evidence="6">Putative transcription activator involved in regulating light control of development.</text>
</comment>
<dbReference type="GO" id="GO:0008270">
    <property type="term" value="F:zinc ion binding"/>
    <property type="evidence" value="ECO:0007669"/>
    <property type="project" value="UniProtKB-UniRule"/>
</dbReference>
<dbReference type="InterPro" id="IPR007527">
    <property type="entry name" value="Znf_SWIM"/>
</dbReference>
<protein>
    <recommendedName>
        <fullName evidence="6">Protein FAR1-RELATED SEQUENCE</fullName>
    </recommendedName>
</protein>